<evidence type="ECO:0000256" key="1">
    <source>
        <dbReference type="ARBA" id="ARBA00004613"/>
    </source>
</evidence>
<dbReference type="Proteomes" id="UP001501343">
    <property type="component" value="Unassembled WGS sequence"/>
</dbReference>
<comment type="subcellular location">
    <subcellularLocation>
        <location evidence="1">Secreted</location>
    </subcellularLocation>
</comment>
<dbReference type="PANTHER" id="PTHR34216:SF3">
    <property type="entry name" value="POLY-BETA-1,6-N-ACETYL-D-GLUCOSAMINE N-DEACETYLASE"/>
    <property type="match status" value="1"/>
</dbReference>
<dbReference type="CDD" id="cd10918">
    <property type="entry name" value="CE4_NodB_like_5s_6s"/>
    <property type="match status" value="1"/>
</dbReference>
<dbReference type="SUPFAM" id="SSF88713">
    <property type="entry name" value="Glycoside hydrolase/deacetylase"/>
    <property type="match status" value="1"/>
</dbReference>
<dbReference type="EMBL" id="BAAAOF010000002">
    <property type="protein sequence ID" value="GAA1919489.1"/>
    <property type="molecule type" value="Genomic_DNA"/>
</dbReference>
<dbReference type="PROSITE" id="PS51677">
    <property type="entry name" value="NODB"/>
    <property type="match status" value="1"/>
</dbReference>
<dbReference type="Pfam" id="PF01522">
    <property type="entry name" value="Polysacc_deac_1"/>
    <property type="match status" value="1"/>
</dbReference>
<keyword evidence="2" id="KW-0732">Signal</keyword>
<protein>
    <recommendedName>
        <fullName evidence="3">NodB homology domain-containing protein</fullName>
    </recommendedName>
</protein>
<dbReference type="RefSeq" id="WP_248146060.1">
    <property type="nucleotide sequence ID" value="NZ_BAAAOF010000002.1"/>
</dbReference>
<dbReference type="Gene3D" id="3.20.20.370">
    <property type="entry name" value="Glycoside hydrolase/deacetylase"/>
    <property type="match status" value="1"/>
</dbReference>
<reference evidence="5" key="1">
    <citation type="journal article" date="2019" name="Int. J. Syst. Evol. Microbiol.">
        <title>The Global Catalogue of Microorganisms (GCM) 10K type strain sequencing project: providing services to taxonomists for standard genome sequencing and annotation.</title>
        <authorList>
            <consortium name="The Broad Institute Genomics Platform"/>
            <consortium name="The Broad Institute Genome Sequencing Center for Infectious Disease"/>
            <person name="Wu L."/>
            <person name="Ma J."/>
        </authorList>
    </citation>
    <scope>NUCLEOTIDE SEQUENCE [LARGE SCALE GENOMIC DNA]</scope>
    <source>
        <strain evidence="5">JCM 14900</strain>
    </source>
</reference>
<evidence type="ECO:0000313" key="4">
    <source>
        <dbReference type="EMBL" id="GAA1919489.1"/>
    </source>
</evidence>
<sequence>MQIRFGLDIKRRLTAVQRRAAGAVGGRIAAGRMVVERHALASAGTDMRRSGGRILCYHSLAQPRVWGVNDLTPNRFRQQLESALDAGYRFVPASEIVRTGGGPLDLSVTFDDGARSVLTEAAPILAALDIPFSLFVVSEWSEHGHKDSVLNWDEVSRVAELGGEIGNHSSTHPDFARLDKQQSLDEIGGAQVLIERRTGIRTSTFAIPLGKSTNWNPAADDAARELGYGVVYAQSEEMRPADTVPRSFVTRYDSPRVFDALLRGRYDAWEEWVAPVAR</sequence>
<dbReference type="InterPro" id="IPR051398">
    <property type="entry name" value="Polysacch_Deacetylase"/>
</dbReference>
<feature type="domain" description="NodB homology" evidence="3">
    <location>
        <begin position="104"/>
        <end position="278"/>
    </location>
</feature>
<organism evidence="4 5">
    <name type="scientific">Microbacterium aoyamense</name>
    <dbReference type="NCBI Taxonomy" id="344166"/>
    <lineage>
        <taxon>Bacteria</taxon>
        <taxon>Bacillati</taxon>
        <taxon>Actinomycetota</taxon>
        <taxon>Actinomycetes</taxon>
        <taxon>Micrococcales</taxon>
        <taxon>Microbacteriaceae</taxon>
        <taxon>Microbacterium</taxon>
    </lineage>
</organism>
<proteinExistence type="predicted"/>
<name>A0ABP5AS36_9MICO</name>
<comment type="caution">
    <text evidence="4">The sequence shown here is derived from an EMBL/GenBank/DDBJ whole genome shotgun (WGS) entry which is preliminary data.</text>
</comment>
<evidence type="ECO:0000313" key="5">
    <source>
        <dbReference type="Proteomes" id="UP001501343"/>
    </source>
</evidence>
<evidence type="ECO:0000256" key="2">
    <source>
        <dbReference type="ARBA" id="ARBA00022729"/>
    </source>
</evidence>
<dbReference type="InterPro" id="IPR011330">
    <property type="entry name" value="Glyco_hydro/deAcase_b/a-brl"/>
</dbReference>
<dbReference type="PANTHER" id="PTHR34216">
    <property type="match status" value="1"/>
</dbReference>
<evidence type="ECO:0000259" key="3">
    <source>
        <dbReference type="PROSITE" id="PS51677"/>
    </source>
</evidence>
<accession>A0ABP5AS36</accession>
<dbReference type="InterPro" id="IPR002509">
    <property type="entry name" value="NODB_dom"/>
</dbReference>
<gene>
    <name evidence="4" type="ORF">GCM10009775_10070</name>
</gene>
<keyword evidence="5" id="KW-1185">Reference proteome</keyword>